<gene>
    <name evidence="2" type="ORF">UFOVP1324_7</name>
</gene>
<sequence>MSTDKRPRWRVNEVSTIGHALCQPGTEVFYTPTLTDDDVTNGVGPNLSPLNDQAQAIVDEQKEDHPDKSKHAAKRARLRAAEADMDDDEIAAEKQKITDEPVSARQAKGDTRKPKSPAAKTEDKPKGPKLGKGPTVAEKLGVDGDEADKADEPAEDDDIG</sequence>
<feature type="region of interest" description="Disordered" evidence="1">
    <location>
        <begin position="33"/>
        <end position="160"/>
    </location>
</feature>
<accession>A0A6J5RMT3</accession>
<evidence type="ECO:0000256" key="1">
    <source>
        <dbReference type="SAM" id="MobiDB-lite"/>
    </source>
</evidence>
<feature type="compositionally biased region" description="Acidic residues" evidence="1">
    <location>
        <begin position="143"/>
        <end position="160"/>
    </location>
</feature>
<name>A0A6J5RMT3_9CAUD</name>
<evidence type="ECO:0000313" key="2">
    <source>
        <dbReference type="EMBL" id="CAB4198780.1"/>
    </source>
</evidence>
<feature type="compositionally biased region" description="Basic and acidic residues" evidence="1">
    <location>
        <begin position="59"/>
        <end position="70"/>
    </location>
</feature>
<dbReference type="EMBL" id="LR797273">
    <property type="protein sequence ID" value="CAB4198780.1"/>
    <property type="molecule type" value="Genomic_DNA"/>
</dbReference>
<reference evidence="2" key="1">
    <citation type="submission" date="2020-05" db="EMBL/GenBank/DDBJ databases">
        <authorList>
            <person name="Chiriac C."/>
            <person name="Salcher M."/>
            <person name="Ghai R."/>
            <person name="Kavagutti S V."/>
        </authorList>
    </citation>
    <scope>NUCLEOTIDE SEQUENCE</scope>
</reference>
<organism evidence="2">
    <name type="scientific">uncultured Caudovirales phage</name>
    <dbReference type="NCBI Taxonomy" id="2100421"/>
    <lineage>
        <taxon>Viruses</taxon>
        <taxon>Duplodnaviria</taxon>
        <taxon>Heunggongvirae</taxon>
        <taxon>Uroviricota</taxon>
        <taxon>Caudoviricetes</taxon>
        <taxon>Peduoviridae</taxon>
        <taxon>Maltschvirus</taxon>
        <taxon>Maltschvirus maltsch</taxon>
    </lineage>
</organism>
<protein>
    <submittedName>
        <fullName evidence="2">Uncharacterized protein</fullName>
    </submittedName>
</protein>
<proteinExistence type="predicted"/>